<feature type="domain" description="MacB-like periplasmic core" evidence="8">
    <location>
        <begin position="442"/>
        <end position="614"/>
    </location>
</feature>
<evidence type="ECO:0000256" key="2">
    <source>
        <dbReference type="ARBA" id="ARBA00022475"/>
    </source>
</evidence>
<dbReference type="AlphaFoldDB" id="A0A401UCV4"/>
<dbReference type="InterPro" id="IPR025857">
    <property type="entry name" value="MacB_PCD"/>
</dbReference>
<comment type="caution">
    <text evidence="9">The sequence shown here is derived from an EMBL/GenBank/DDBJ whole genome shotgun (WGS) entry which is preliminary data.</text>
</comment>
<dbReference type="Proteomes" id="UP000288227">
    <property type="component" value="Unassembled WGS sequence"/>
</dbReference>
<dbReference type="GO" id="GO:0022857">
    <property type="term" value="F:transmembrane transporter activity"/>
    <property type="evidence" value="ECO:0007669"/>
    <property type="project" value="TreeGrafter"/>
</dbReference>
<dbReference type="RefSeq" id="WP_127123376.1">
    <property type="nucleotide sequence ID" value="NZ_BHXQ01000005.1"/>
</dbReference>
<organism evidence="9 10">
    <name type="scientific">Chryseotalea sanaruensis</name>
    <dbReference type="NCBI Taxonomy" id="2482724"/>
    <lineage>
        <taxon>Bacteria</taxon>
        <taxon>Pseudomonadati</taxon>
        <taxon>Bacteroidota</taxon>
        <taxon>Cytophagia</taxon>
        <taxon>Cytophagales</taxon>
        <taxon>Chryseotaleaceae</taxon>
        <taxon>Chryseotalea</taxon>
    </lineage>
</organism>
<accession>A0A401UCV4</accession>
<name>A0A401UCV4_9BACT</name>
<dbReference type="InterPro" id="IPR050250">
    <property type="entry name" value="Macrolide_Exporter_MacB"/>
</dbReference>
<keyword evidence="10" id="KW-1185">Reference proteome</keyword>
<dbReference type="EMBL" id="BHXQ01000005">
    <property type="protein sequence ID" value="GCC52725.1"/>
    <property type="molecule type" value="Genomic_DNA"/>
</dbReference>
<feature type="transmembrane region" description="Helical" evidence="6">
    <location>
        <begin position="336"/>
        <end position="366"/>
    </location>
</feature>
<dbReference type="PANTHER" id="PTHR30572:SF18">
    <property type="entry name" value="ABC-TYPE MACROLIDE FAMILY EXPORT SYSTEM PERMEASE COMPONENT 2"/>
    <property type="match status" value="1"/>
</dbReference>
<sequence length="807" mass="89924">MLKNLLSITLRSFAKRKFYTVLNILGLASSIAFSFLLKFYTDDQRSYDKHYANAERIYRVNADFNMNGKRDIYSNAPRPIGPTLKSDFPEVEATARLRGMNGLTTHNGILELGEKRVKTTEFFIADSTIFQVFQRDFIQGDPNKALVEPNSIVITESLATKLFESEEAYGKSVLLAGFSPRLVTIRGIIKDDDRNSHIPMDAFISWSTFPYAREMTQWYGAHTYTYILLNQSNNIEGLRSKIPSFVEKHMKKTFDEANGTADLNFQPLTSIHLTKEYVWEPYPHGSQTNVAALDIVIIFLIIFACINYVNLATARASERAAEVGVRKILGSPRRFLILQFLTESILLSLFSGVIALLLCIGLLPYFNVLTDLHLDATTFLNGGTTAFILILSLSIGLVSGIYPAFYLSSLESLKVLKGKFTNSAKGEALRKLLVTSQYFIAAMLITSILFVAQQTQYIKNKDIGFDKSNIITVAVPADTIVSRHINAYVEELKKQSYVKGATVSFYTLDEEANQFTPTLENEDGSTFQMGADLIAVDADFMNAIGIEIVAGRNFSNTSKADELGAILINETAVKKFNWGKNPLAGKYVGGTDDAGNPVKLEVVGVVKDFSLGASYKEINPLIIFLNNQGGRTLYARVDSNNLRASIEGMESIWKTQFAGFEFEYNFLDESLGKLYRKEEKFLSLLTAFSFIIVFIASLGIIGLISYTTELKKKEIAIRKVLGSPTDSIIVLLSKKFVSLLLIANLAAIPASYYLISMWLESFSSRITLSVWPFLISFAMCALFTLLSLLYHTIKATSANPVDSLSYD</sequence>
<comment type="subcellular location">
    <subcellularLocation>
        <location evidence="1">Cell membrane</location>
        <topology evidence="1">Multi-pass membrane protein</topology>
    </subcellularLocation>
</comment>
<reference evidence="9 10" key="1">
    <citation type="submission" date="2018-11" db="EMBL/GenBank/DDBJ databases">
        <title>Chryseotalea sanarue gen. nov., sp., nov., a member of the family Cytophagaceae, isolated from a brackish lake in Hamamatsu Japan.</title>
        <authorList>
            <person name="Maejima Y."/>
            <person name="Iino T."/>
            <person name="Muraguchi Y."/>
            <person name="Fukuda K."/>
            <person name="Ohkuma M."/>
            <person name="Moriuchi R."/>
            <person name="Dohra H."/>
            <person name="Kimbara K."/>
            <person name="Shintani M."/>
        </authorList>
    </citation>
    <scope>NUCLEOTIDE SEQUENCE [LARGE SCALE GENOMIC DNA]</scope>
    <source>
        <strain evidence="9 10">Ys</strain>
    </source>
</reference>
<feature type="domain" description="MacB-like periplasmic core" evidence="8">
    <location>
        <begin position="20"/>
        <end position="242"/>
    </location>
</feature>
<keyword evidence="2" id="KW-1003">Cell membrane</keyword>
<feature type="transmembrane region" description="Helical" evidence="6">
    <location>
        <begin position="736"/>
        <end position="755"/>
    </location>
</feature>
<proteinExistence type="predicted"/>
<evidence type="ECO:0000256" key="6">
    <source>
        <dbReference type="SAM" id="Phobius"/>
    </source>
</evidence>
<dbReference type="InterPro" id="IPR003838">
    <property type="entry name" value="ABC3_permease_C"/>
</dbReference>
<feature type="transmembrane region" description="Helical" evidence="6">
    <location>
        <begin position="290"/>
        <end position="309"/>
    </location>
</feature>
<feature type="transmembrane region" description="Helical" evidence="6">
    <location>
        <begin position="386"/>
        <end position="407"/>
    </location>
</feature>
<evidence type="ECO:0000256" key="3">
    <source>
        <dbReference type="ARBA" id="ARBA00022692"/>
    </source>
</evidence>
<evidence type="ECO:0000313" key="9">
    <source>
        <dbReference type="EMBL" id="GCC52725.1"/>
    </source>
</evidence>
<evidence type="ECO:0000259" key="7">
    <source>
        <dbReference type="Pfam" id="PF02687"/>
    </source>
</evidence>
<keyword evidence="5 6" id="KW-0472">Membrane</keyword>
<feature type="transmembrane region" description="Helical" evidence="6">
    <location>
        <begin position="681"/>
        <end position="704"/>
    </location>
</feature>
<feature type="domain" description="ABC3 transporter permease C-terminal" evidence="7">
    <location>
        <begin position="295"/>
        <end position="410"/>
    </location>
</feature>
<evidence type="ECO:0000313" key="10">
    <source>
        <dbReference type="Proteomes" id="UP000288227"/>
    </source>
</evidence>
<dbReference type="GO" id="GO:0005886">
    <property type="term" value="C:plasma membrane"/>
    <property type="evidence" value="ECO:0007669"/>
    <property type="project" value="UniProtKB-SubCell"/>
</dbReference>
<evidence type="ECO:0000256" key="5">
    <source>
        <dbReference type="ARBA" id="ARBA00023136"/>
    </source>
</evidence>
<dbReference type="Pfam" id="PF12704">
    <property type="entry name" value="MacB_PCD"/>
    <property type="match status" value="2"/>
</dbReference>
<dbReference type="PANTHER" id="PTHR30572">
    <property type="entry name" value="MEMBRANE COMPONENT OF TRANSPORTER-RELATED"/>
    <property type="match status" value="1"/>
</dbReference>
<feature type="transmembrane region" description="Helical" evidence="6">
    <location>
        <begin position="770"/>
        <end position="790"/>
    </location>
</feature>
<dbReference type="Pfam" id="PF02687">
    <property type="entry name" value="FtsX"/>
    <property type="match status" value="2"/>
</dbReference>
<feature type="domain" description="ABC3 transporter permease C-terminal" evidence="7">
    <location>
        <begin position="687"/>
        <end position="800"/>
    </location>
</feature>
<evidence type="ECO:0000259" key="8">
    <source>
        <dbReference type="Pfam" id="PF12704"/>
    </source>
</evidence>
<keyword evidence="4 6" id="KW-1133">Transmembrane helix</keyword>
<evidence type="ECO:0000256" key="4">
    <source>
        <dbReference type="ARBA" id="ARBA00022989"/>
    </source>
</evidence>
<feature type="transmembrane region" description="Helical" evidence="6">
    <location>
        <begin position="21"/>
        <end position="40"/>
    </location>
</feature>
<feature type="transmembrane region" description="Helical" evidence="6">
    <location>
        <begin position="428"/>
        <end position="452"/>
    </location>
</feature>
<keyword evidence="3 6" id="KW-0812">Transmembrane</keyword>
<dbReference type="OrthoDB" id="5933722at2"/>
<evidence type="ECO:0000256" key="1">
    <source>
        <dbReference type="ARBA" id="ARBA00004651"/>
    </source>
</evidence>
<gene>
    <name evidence="9" type="ORF">SanaruYs_29630</name>
</gene>
<protein>
    <submittedName>
        <fullName evidence="9">ABC transporter permease</fullName>
    </submittedName>
</protein>